<keyword evidence="1" id="KW-1133">Transmembrane helix</keyword>
<feature type="transmembrane region" description="Helical" evidence="1">
    <location>
        <begin position="52"/>
        <end position="69"/>
    </location>
</feature>
<keyword evidence="1" id="KW-0472">Membrane</keyword>
<evidence type="ECO:0000313" key="2">
    <source>
        <dbReference type="EMBL" id="GAH67608.1"/>
    </source>
</evidence>
<evidence type="ECO:0000256" key="1">
    <source>
        <dbReference type="SAM" id="Phobius"/>
    </source>
</evidence>
<organism evidence="2">
    <name type="scientific">marine sediment metagenome</name>
    <dbReference type="NCBI Taxonomy" id="412755"/>
    <lineage>
        <taxon>unclassified sequences</taxon>
        <taxon>metagenomes</taxon>
        <taxon>ecological metagenomes</taxon>
    </lineage>
</organism>
<reference evidence="2" key="1">
    <citation type="journal article" date="2014" name="Front. Microbiol.">
        <title>High frequency of phylogenetically diverse reductive dehalogenase-homologous genes in deep subseafloor sedimentary metagenomes.</title>
        <authorList>
            <person name="Kawai M."/>
            <person name="Futagami T."/>
            <person name="Toyoda A."/>
            <person name="Takaki Y."/>
            <person name="Nishi S."/>
            <person name="Hori S."/>
            <person name="Arai W."/>
            <person name="Tsubouchi T."/>
            <person name="Morono Y."/>
            <person name="Uchiyama I."/>
            <person name="Ito T."/>
            <person name="Fujiyama A."/>
            <person name="Inagaki F."/>
            <person name="Takami H."/>
        </authorList>
    </citation>
    <scope>NUCLEOTIDE SEQUENCE</scope>
    <source>
        <strain evidence="2">Expedition CK06-06</strain>
    </source>
</reference>
<dbReference type="EMBL" id="BARU01032138">
    <property type="protein sequence ID" value="GAH67608.1"/>
    <property type="molecule type" value="Genomic_DNA"/>
</dbReference>
<keyword evidence="1" id="KW-0812">Transmembrane</keyword>
<dbReference type="AlphaFoldDB" id="X1JCX8"/>
<sequence>MALIFNIEKNNFFSKKNLILSSALISTFSTAGYIALFGYLFLFATINKYKPVVRIFLALILLITCFFAYEKIPFVGSKISTQLSSIATVNTKYAARTRFVSALVDLE</sequence>
<proteinExistence type="predicted"/>
<name>X1JCX8_9ZZZZ</name>
<feature type="non-terminal residue" evidence="2">
    <location>
        <position position="107"/>
    </location>
</feature>
<comment type="caution">
    <text evidence="2">The sequence shown here is derived from an EMBL/GenBank/DDBJ whole genome shotgun (WGS) entry which is preliminary data.</text>
</comment>
<accession>X1JCX8</accession>
<gene>
    <name evidence="2" type="ORF">S03H2_50714</name>
</gene>
<protein>
    <submittedName>
        <fullName evidence="2">Uncharacterized protein</fullName>
    </submittedName>
</protein>
<feature type="transmembrane region" description="Helical" evidence="1">
    <location>
        <begin position="18"/>
        <end position="46"/>
    </location>
</feature>